<keyword evidence="1" id="KW-0472">Membrane</keyword>
<name>A0A7V4XQW2_9BACT</name>
<dbReference type="EMBL" id="DTKL01000015">
    <property type="protein sequence ID" value="HGY93446.1"/>
    <property type="molecule type" value="Genomic_DNA"/>
</dbReference>
<sequence>MSLFCKNLTPLQRQSMRLISMAMILTVCFNFFVPNAANPLMDMFPALKSLLGAPGHVEKWQVFTLSALTLFPVLMAVFVGARYLAHEPDEFIRALITRALLWGIAWTMAADALIGALMTTTGEPFPIILLNADVLLISTMVSFRLLLRRYSR</sequence>
<comment type="caution">
    <text evidence="2">The sequence shown here is derived from an EMBL/GenBank/DDBJ whole genome shotgun (WGS) entry which is preliminary data.</text>
</comment>
<feature type="transmembrane region" description="Helical" evidence="1">
    <location>
        <begin position="125"/>
        <end position="147"/>
    </location>
</feature>
<feature type="transmembrane region" description="Helical" evidence="1">
    <location>
        <begin position="60"/>
        <end position="79"/>
    </location>
</feature>
<proteinExistence type="predicted"/>
<protein>
    <submittedName>
        <fullName evidence="2">Uncharacterized protein</fullName>
    </submittedName>
</protein>
<keyword evidence="1" id="KW-0812">Transmembrane</keyword>
<gene>
    <name evidence="2" type="ORF">ENW50_01975</name>
</gene>
<evidence type="ECO:0000256" key="1">
    <source>
        <dbReference type="SAM" id="Phobius"/>
    </source>
</evidence>
<feature type="transmembrane region" description="Helical" evidence="1">
    <location>
        <begin position="21"/>
        <end position="40"/>
    </location>
</feature>
<accession>A0A7V4XQW2</accession>
<keyword evidence="1" id="KW-1133">Transmembrane helix</keyword>
<feature type="transmembrane region" description="Helical" evidence="1">
    <location>
        <begin position="99"/>
        <end position="119"/>
    </location>
</feature>
<reference evidence="2" key="1">
    <citation type="journal article" date="2020" name="mSystems">
        <title>Genome- and Community-Level Interaction Insights into Carbon Utilization and Element Cycling Functions of Hydrothermarchaeota in Hydrothermal Sediment.</title>
        <authorList>
            <person name="Zhou Z."/>
            <person name="Liu Y."/>
            <person name="Xu W."/>
            <person name="Pan J."/>
            <person name="Luo Z.H."/>
            <person name="Li M."/>
        </authorList>
    </citation>
    <scope>NUCLEOTIDE SEQUENCE [LARGE SCALE GENOMIC DNA]</scope>
    <source>
        <strain evidence="2">SpSt-855</strain>
    </source>
</reference>
<organism evidence="2">
    <name type="scientific">Acidobacterium capsulatum</name>
    <dbReference type="NCBI Taxonomy" id="33075"/>
    <lineage>
        <taxon>Bacteria</taxon>
        <taxon>Pseudomonadati</taxon>
        <taxon>Acidobacteriota</taxon>
        <taxon>Terriglobia</taxon>
        <taxon>Terriglobales</taxon>
        <taxon>Acidobacteriaceae</taxon>
        <taxon>Acidobacterium</taxon>
    </lineage>
</organism>
<dbReference type="AlphaFoldDB" id="A0A7V4XQW2"/>
<evidence type="ECO:0000313" key="2">
    <source>
        <dbReference type="EMBL" id="HGY93446.1"/>
    </source>
</evidence>